<gene>
    <name evidence="2" type="ORF">ACG00X_17285</name>
</gene>
<dbReference type="InterPro" id="IPR056090">
    <property type="entry name" value="DUF7673"/>
</dbReference>
<dbReference type="Pfam" id="PF24720">
    <property type="entry name" value="DUF7673"/>
    <property type="match status" value="1"/>
</dbReference>
<keyword evidence="3" id="KW-1185">Reference proteome</keyword>
<evidence type="ECO:0000259" key="1">
    <source>
        <dbReference type="Pfam" id="PF24720"/>
    </source>
</evidence>
<protein>
    <recommendedName>
        <fullName evidence="1">DUF7673 domain-containing protein</fullName>
    </recommendedName>
</protein>
<evidence type="ECO:0000313" key="2">
    <source>
        <dbReference type="EMBL" id="MFG6458597.1"/>
    </source>
</evidence>
<evidence type="ECO:0000313" key="3">
    <source>
        <dbReference type="Proteomes" id="UP001606305"/>
    </source>
</evidence>
<feature type="domain" description="DUF7673" evidence="1">
    <location>
        <begin position="25"/>
        <end position="109"/>
    </location>
</feature>
<dbReference type="EMBL" id="JBIGIA010000014">
    <property type="protein sequence ID" value="MFG6458597.1"/>
    <property type="molecule type" value="Genomic_DNA"/>
</dbReference>
<name>A0ABW7G9R3_9BURK</name>
<dbReference type="Proteomes" id="UP001606305">
    <property type="component" value="Unassembled WGS sequence"/>
</dbReference>
<organism evidence="2 3">
    <name type="scientific">Pelomonas nitida</name>
    <dbReference type="NCBI Taxonomy" id="3299027"/>
    <lineage>
        <taxon>Bacteria</taxon>
        <taxon>Pseudomonadati</taxon>
        <taxon>Pseudomonadota</taxon>
        <taxon>Betaproteobacteria</taxon>
        <taxon>Burkholderiales</taxon>
        <taxon>Sphaerotilaceae</taxon>
        <taxon>Roseateles</taxon>
    </lineage>
</organism>
<reference evidence="2 3" key="1">
    <citation type="submission" date="2024-09" db="EMBL/GenBank/DDBJ databases">
        <title>Novel species of the genus Pelomonas and Roseateles isolated from streams.</title>
        <authorList>
            <person name="Lu H."/>
        </authorList>
    </citation>
    <scope>NUCLEOTIDE SEQUENCE [LARGE SCALE GENOMIC DNA]</scope>
    <source>
        <strain evidence="2 3">BYS96W</strain>
    </source>
</reference>
<dbReference type="RefSeq" id="WP_394489730.1">
    <property type="nucleotide sequence ID" value="NZ_JBIGIA010000014.1"/>
</dbReference>
<accession>A0ABW7G9R3</accession>
<proteinExistence type="predicted"/>
<comment type="caution">
    <text evidence="2">The sequence shown here is derived from an EMBL/GenBank/DDBJ whole genome shotgun (WGS) entry which is preliminary data.</text>
</comment>
<sequence length="115" mass="12698">MGASTLEILASYTERAQQATHAGGQAFARLLKHAESGDSGQQRRAALFVAATFNGRVHPFDLFELRAVDVEISDAMLTCLDALRWGRSDLYRLVPNGEQRVRAVIRQWGLGAVRD</sequence>